<name>A0ABR1C2Y8_NECAM</name>
<accession>A0ABR1C2Y8</accession>
<gene>
    <name evidence="1" type="primary">Necator_chrII.g4756</name>
    <name evidence="1" type="ORF">RB195_016964</name>
</gene>
<comment type="caution">
    <text evidence="1">The sequence shown here is derived from an EMBL/GenBank/DDBJ whole genome shotgun (WGS) entry which is preliminary data.</text>
</comment>
<evidence type="ECO:0000313" key="2">
    <source>
        <dbReference type="Proteomes" id="UP001303046"/>
    </source>
</evidence>
<organism evidence="1 2">
    <name type="scientific">Necator americanus</name>
    <name type="common">Human hookworm</name>
    <dbReference type="NCBI Taxonomy" id="51031"/>
    <lineage>
        <taxon>Eukaryota</taxon>
        <taxon>Metazoa</taxon>
        <taxon>Ecdysozoa</taxon>
        <taxon>Nematoda</taxon>
        <taxon>Chromadorea</taxon>
        <taxon>Rhabditida</taxon>
        <taxon>Rhabditina</taxon>
        <taxon>Rhabditomorpha</taxon>
        <taxon>Strongyloidea</taxon>
        <taxon>Ancylostomatidae</taxon>
        <taxon>Bunostominae</taxon>
        <taxon>Necator</taxon>
    </lineage>
</organism>
<reference evidence="1 2" key="1">
    <citation type="submission" date="2023-08" db="EMBL/GenBank/DDBJ databases">
        <title>A Necator americanus chromosomal reference genome.</title>
        <authorList>
            <person name="Ilik V."/>
            <person name="Petrzelkova K.J."/>
            <person name="Pardy F."/>
            <person name="Fuh T."/>
            <person name="Niatou-Singa F.S."/>
            <person name="Gouil Q."/>
            <person name="Baker L."/>
            <person name="Ritchie M.E."/>
            <person name="Jex A.R."/>
            <person name="Gazzola D."/>
            <person name="Li H."/>
            <person name="Toshio Fujiwara R."/>
            <person name="Zhan B."/>
            <person name="Aroian R.V."/>
            <person name="Pafco B."/>
            <person name="Schwarz E.M."/>
        </authorList>
    </citation>
    <scope>NUCLEOTIDE SEQUENCE [LARGE SCALE GENOMIC DNA]</scope>
    <source>
        <strain evidence="1 2">Aroian</strain>
        <tissue evidence="1">Whole animal</tissue>
    </source>
</reference>
<keyword evidence="2" id="KW-1185">Reference proteome</keyword>
<proteinExistence type="predicted"/>
<protein>
    <submittedName>
        <fullName evidence="1">Uncharacterized protein</fullName>
    </submittedName>
</protein>
<evidence type="ECO:0000313" key="1">
    <source>
        <dbReference type="EMBL" id="KAK6732902.1"/>
    </source>
</evidence>
<dbReference type="EMBL" id="JAVFWL010000002">
    <property type="protein sequence ID" value="KAK6732902.1"/>
    <property type="molecule type" value="Genomic_DNA"/>
</dbReference>
<sequence>MMLIVAERLTEPHQCASVFMSMSTCNHRQVCLVRSRQTKRNVQANNLTAELSFPFYGGAVVSSTARTWMRRVGKDGALRLKWSQKTILTTMTELWAELLRIPQSTDSEEDAETLAVIKTVNNLGCCLKASPHESGGCGFPVEYSYTGS</sequence>
<dbReference type="Proteomes" id="UP001303046">
    <property type="component" value="Unassembled WGS sequence"/>
</dbReference>